<feature type="compositionally biased region" description="Polar residues" evidence="1">
    <location>
        <begin position="437"/>
        <end position="474"/>
    </location>
</feature>
<sequence length="474" mass="52765">MSDVSGIGKMAGLTLPISDDASCGSYLKLDRSAYRSIRNSYNTAQSSFRQLIETPDASSDLSLVAQNQTNWLALHDATFEALSSKTKDIEILGWFISSQLYTDKPISNLASSLTLLQSLIEAYWAELHPKPPVERLKAETEQEKLREWTEYRTRPLLQLVGESPDSTALYVPLQMQPIIGHITLADYLKAERTNTMASLKEEALQQYSQLTEQTVMSLAQCYKALDSSEKLVANHCLEAGITTVSFKFIKSNIEELINAIHFLVAQKFSPWPLDEHLQPINEQPTSAPTPSSKPVNPEETLTTSVPSQNSLNDGMTAEPLTNTQSDISITTTSINGIQNRDHAFQQVRRIADYFQQTEPHSPVTFLLERAIRWGYLSLPELMQEMVGSEQKALNQINQVSGMDHLDKHDLSNLSTVSTDIDPFTLPTLSAPEHSIPGTEQPSEQPYRSDNSTHTSPDTATTSQDSNGSVSEFKW</sequence>
<name>A0A2N8ZJT5_9VIBR</name>
<protein>
    <recommendedName>
        <fullName evidence="2">ImpA N-terminal domain-containing protein</fullName>
    </recommendedName>
</protein>
<dbReference type="Pfam" id="PF06812">
    <property type="entry name" value="ImpA_N"/>
    <property type="match status" value="1"/>
</dbReference>
<feature type="region of interest" description="Disordered" evidence="1">
    <location>
        <begin position="423"/>
        <end position="474"/>
    </location>
</feature>
<dbReference type="PANTHER" id="PTHR37951:SF1">
    <property type="entry name" value="TYPE VI SECRETION SYSTEM COMPONENT TSSA1"/>
    <property type="match status" value="1"/>
</dbReference>
<dbReference type="RefSeq" id="WP_231897977.1">
    <property type="nucleotide sequence ID" value="NZ_LT960612.1"/>
</dbReference>
<feature type="compositionally biased region" description="Polar residues" evidence="1">
    <location>
        <begin position="280"/>
        <end position="313"/>
    </location>
</feature>
<evidence type="ECO:0000256" key="1">
    <source>
        <dbReference type="SAM" id="MobiDB-lite"/>
    </source>
</evidence>
<dbReference type="KEGG" id="vta:B0521"/>
<proteinExistence type="predicted"/>
<reference evidence="3 4" key="1">
    <citation type="submission" date="2017-10" db="EMBL/GenBank/DDBJ databases">
        <authorList>
            <person name="Banno H."/>
            <person name="Chua N.-H."/>
        </authorList>
    </citation>
    <scope>NUCLEOTIDE SEQUENCE [LARGE SCALE GENOMIC DNA]</scope>
    <source>
        <strain evidence="3">Vibrio tapetis CECT4600</strain>
    </source>
</reference>
<evidence type="ECO:0000259" key="2">
    <source>
        <dbReference type="Pfam" id="PF06812"/>
    </source>
</evidence>
<organism evidence="3 4">
    <name type="scientific">Vibrio tapetis subsp. tapetis</name>
    <dbReference type="NCBI Taxonomy" id="1671868"/>
    <lineage>
        <taxon>Bacteria</taxon>
        <taxon>Pseudomonadati</taxon>
        <taxon>Pseudomonadota</taxon>
        <taxon>Gammaproteobacteria</taxon>
        <taxon>Vibrionales</taxon>
        <taxon>Vibrionaceae</taxon>
        <taxon>Vibrio</taxon>
    </lineage>
</organism>
<dbReference type="PANTHER" id="PTHR37951">
    <property type="entry name" value="CYTOPLASMIC PROTEIN-RELATED"/>
    <property type="match status" value="1"/>
</dbReference>
<feature type="domain" description="ImpA N-terminal" evidence="2">
    <location>
        <begin position="16"/>
        <end position="134"/>
    </location>
</feature>
<dbReference type="InterPro" id="IPR017740">
    <property type="entry name" value="TssA-like"/>
</dbReference>
<gene>
    <name evidence="3" type="ORF">VTAP4600_B0521</name>
</gene>
<dbReference type="Proteomes" id="UP000235828">
    <property type="component" value="Chromosome B"/>
</dbReference>
<dbReference type="AlphaFoldDB" id="A0A2N8ZJT5"/>
<evidence type="ECO:0000313" key="4">
    <source>
        <dbReference type="Proteomes" id="UP000235828"/>
    </source>
</evidence>
<evidence type="ECO:0000313" key="3">
    <source>
        <dbReference type="EMBL" id="SON52132.1"/>
    </source>
</evidence>
<keyword evidence="4" id="KW-1185">Reference proteome</keyword>
<feature type="region of interest" description="Disordered" evidence="1">
    <location>
        <begin position="275"/>
        <end position="320"/>
    </location>
</feature>
<dbReference type="EMBL" id="LT960612">
    <property type="protein sequence ID" value="SON52132.1"/>
    <property type="molecule type" value="Genomic_DNA"/>
</dbReference>
<dbReference type="InterPro" id="IPR010657">
    <property type="entry name" value="ImpA_N"/>
</dbReference>
<accession>A0A2N8ZJT5</accession>